<evidence type="ECO:0000256" key="2">
    <source>
        <dbReference type="ARBA" id="ARBA00022553"/>
    </source>
</evidence>
<dbReference type="RefSeq" id="WP_099308704.1">
    <property type="nucleotide sequence ID" value="NZ_PDVP01000025.1"/>
</dbReference>
<dbReference type="Gene3D" id="3.30.300.30">
    <property type="match status" value="1"/>
</dbReference>
<dbReference type="OrthoDB" id="9803968at2"/>
<organism evidence="6 7">
    <name type="scientific">Zhengella mangrovi</name>
    <dbReference type="NCBI Taxonomy" id="1982044"/>
    <lineage>
        <taxon>Bacteria</taxon>
        <taxon>Pseudomonadati</taxon>
        <taxon>Pseudomonadota</taxon>
        <taxon>Alphaproteobacteria</taxon>
        <taxon>Hyphomicrobiales</taxon>
        <taxon>Notoacmeibacteraceae</taxon>
        <taxon>Zhengella</taxon>
    </lineage>
</organism>
<name>A0A2G1QGZ6_9HYPH</name>
<feature type="region of interest" description="Disordered" evidence="3">
    <location>
        <begin position="1437"/>
        <end position="1468"/>
    </location>
</feature>
<evidence type="ECO:0000256" key="3">
    <source>
        <dbReference type="SAM" id="MobiDB-lite"/>
    </source>
</evidence>
<dbReference type="PANTHER" id="PTHR45527:SF1">
    <property type="entry name" value="FATTY ACID SYNTHASE"/>
    <property type="match status" value="1"/>
</dbReference>
<sequence length="1468" mass="159820">MTAVWGAIVLVILTLVAFAAWRRYLWAAEDTGPLGGETHEHVLTDRFGPASLANASHQKGVLWLSDVFSRTAARYPDHLALQVPHTGESLTYAELDARTDTIAAALEAFVDGPDQVVAVAMSQDNADIVAAHLGILRAGGVLMFLDTTMPDSLIEHMLDDARPVVILTRGGAAFGDYPTLDITALAPGARPVGQRPWLDDPAQRLATIFYTSGTTGKPKGVECPHAGYINLALTYADYFDFIPGMDSTSLTSSLGYDGSISEMYSAWVCGCAVTLLTKEQIRSGPDLVPILVEAEVTALFCPPVLLTTLTTNPEQDLPYPVCRYIIPAGEAFPPALVEPWTRARRQIINTYGPTEASTDTSRQSLRPGEAITIGSPFPNVSYVILDPDGDDSLPFGETGELCIGGVHVARGYRNLPEETAKKFVTHPVHGRLYRSGDRCRIDPVSRRVHYLGRIDAQLKVRGHRVETQAVEDILQNQFAEIEAAVLDYQNEALVAFVAAPSVMQPGDRDVALAPDEWASGVLARLAGQLPEPAVPTSIYLVRNFVMKAVSGKIDRKALPDISSFAGSDGEKAGRTPRAAAAAATASRDEVRDDPELAEILGLCQDLFKTEIGVDDRFADAGGHSILIARLAQRLQSKGWQVSVRSLMSDSDTVRKIVTHHRAEFGGARPKVEKLAQAPVRHVRDEQDATVLPIAWFTTLQMLFALVLYAPALGTFLALFGYVEFASLFTTASLTAFIVVGMLLYVIGLAAPFAALAWVMTIKLFLGGHAYRNNLSPGAYPKWSRMHLRVWCIERMETTVLLTLGAMYRSAPLTAFVLRQLGADVGRNLQCAQDAELAGPLDLLSIGDDVAIQTGAYVRTTRWADQTLHVGPVRLEDRCKIGMRAAVANDVTVGKGSWITPFTPVFASVGENEMWQGAPARCVGGYTDLKRTAAACRYSLPINLLETLNVAMQIGIYFLVSIVPTAVILWIARGFIPVGEAALSGASFTSFVAGGDNQLPPNYFIITPLYQIVFHLSLYAFLTTWASTVATSVLSSLFIRLTPASPGLLPTRGLRAALLIYRMKMLNGVQGVWTWTITGQYMRYLAGMRLPRTGASECDVMFNLVPEMAYSASKVFWSNGCYTNTLDYGAEHVKLRRIEMPENFFTGNNCVAEYGQFPSDFLLGVSTPASEIDFRRQLRTLPDEPVSIAGHPPIRFAHPPTEGIPDADEMPRFPLFLARVLLNDIFSIGTLRIVEGLTFTALFLVLQRYGFEALSGAFISLLVTEACLVALSAAVKLALVGRRWGLDHATPFWSMRHFTYFFAQDCFFAWCRGPLGLTAGTVLANPVLRLMGCTIGKRTIVSKPLQCFDWHAVRFGDDCVVNGFLQFHSFENMYLRVKRCTVGDRCTVPYGATLMGGADIADDTTLKPLSLVLKEMVLSPGSYEGSPAEMIRPATMRAGEHQAKPGTEPVAGGALAKARQPVVAARSVP</sequence>
<feature type="transmembrane region" description="Helical" evidence="4">
    <location>
        <begin position="743"/>
        <end position="765"/>
    </location>
</feature>
<protein>
    <recommendedName>
        <fullName evidence="5">Carrier domain-containing protein</fullName>
    </recommendedName>
</protein>
<evidence type="ECO:0000259" key="5">
    <source>
        <dbReference type="PROSITE" id="PS50075"/>
    </source>
</evidence>
<dbReference type="InterPro" id="IPR009081">
    <property type="entry name" value="PP-bd_ACP"/>
</dbReference>
<accession>A0A2G1QGZ6</accession>
<feature type="transmembrane region" description="Helical" evidence="4">
    <location>
        <begin position="1257"/>
        <end position="1278"/>
    </location>
</feature>
<keyword evidence="7" id="KW-1185">Reference proteome</keyword>
<dbReference type="InterPro" id="IPR045851">
    <property type="entry name" value="AMP-bd_C_sf"/>
</dbReference>
<dbReference type="EMBL" id="PDVP01000025">
    <property type="protein sequence ID" value="PHP64724.1"/>
    <property type="molecule type" value="Genomic_DNA"/>
</dbReference>
<dbReference type="Pfam" id="PF00501">
    <property type="entry name" value="AMP-binding"/>
    <property type="match status" value="1"/>
</dbReference>
<dbReference type="PROSITE" id="PS50075">
    <property type="entry name" value="CARRIER"/>
    <property type="match status" value="1"/>
</dbReference>
<feature type="domain" description="Carrier" evidence="5">
    <location>
        <begin position="586"/>
        <end position="664"/>
    </location>
</feature>
<dbReference type="InterPro" id="IPR042099">
    <property type="entry name" value="ANL_N_sf"/>
</dbReference>
<dbReference type="PROSITE" id="PS00455">
    <property type="entry name" value="AMP_BINDING"/>
    <property type="match status" value="1"/>
</dbReference>
<dbReference type="Gene3D" id="2.160.10.10">
    <property type="entry name" value="Hexapeptide repeat proteins"/>
    <property type="match status" value="2"/>
</dbReference>
<dbReference type="GO" id="GO:0031177">
    <property type="term" value="F:phosphopantetheine binding"/>
    <property type="evidence" value="ECO:0007669"/>
    <property type="project" value="TreeGrafter"/>
</dbReference>
<comment type="caution">
    <text evidence="6">The sequence shown here is derived from an EMBL/GenBank/DDBJ whole genome shotgun (WGS) entry which is preliminary data.</text>
</comment>
<dbReference type="InterPro" id="IPR000873">
    <property type="entry name" value="AMP-dep_synth/lig_dom"/>
</dbReference>
<dbReference type="SUPFAM" id="SSF56801">
    <property type="entry name" value="Acetyl-CoA synthetase-like"/>
    <property type="match status" value="1"/>
</dbReference>
<dbReference type="InterPro" id="IPR020845">
    <property type="entry name" value="AMP-binding_CS"/>
</dbReference>
<keyword evidence="2" id="KW-0597">Phosphoprotein</keyword>
<dbReference type="GO" id="GO:0044550">
    <property type="term" value="P:secondary metabolite biosynthetic process"/>
    <property type="evidence" value="ECO:0007669"/>
    <property type="project" value="TreeGrafter"/>
</dbReference>
<evidence type="ECO:0000256" key="4">
    <source>
        <dbReference type="SAM" id="Phobius"/>
    </source>
</evidence>
<dbReference type="GO" id="GO:0005737">
    <property type="term" value="C:cytoplasm"/>
    <property type="evidence" value="ECO:0007669"/>
    <property type="project" value="TreeGrafter"/>
</dbReference>
<dbReference type="SUPFAM" id="SSF51161">
    <property type="entry name" value="Trimeric LpxA-like enzymes"/>
    <property type="match status" value="2"/>
</dbReference>
<evidence type="ECO:0000313" key="6">
    <source>
        <dbReference type="EMBL" id="PHP64724.1"/>
    </source>
</evidence>
<feature type="transmembrane region" description="Helical" evidence="4">
    <location>
        <begin position="1219"/>
        <end position="1245"/>
    </location>
</feature>
<keyword evidence="4" id="KW-0812">Transmembrane</keyword>
<keyword evidence="4" id="KW-1133">Transmembrane helix</keyword>
<dbReference type="Pfam" id="PF00550">
    <property type="entry name" value="PP-binding"/>
    <property type="match status" value="1"/>
</dbReference>
<dbReference type="InterPro" id="IPR006162">
    <property type="entry name" value="Ppantetheine_attach_site"/>
</dbReference>
<dbReference type="InterPro" id="IPR036736">
    <property type="entry name" value="ACP-like_sf"/>
</dbReference>
<dbReference type="SUPFAM" id="SSF47336">
    <property type="entry name" value="ACP-like"/>
    <property type="match status" value="1"/>
</dbReference>
<feature type="transmembrane region" description="Helical" evidence="4">
    <location>
        <begin position="1017"/>
        <end position="1038"/>
    </location>
</feature>
<dbReference type="PANTHER" id="PTHR45527">
    <property type="entry name" value="NONRIBOSOMAL PEPTIDE SYNTHETASE"/>
    <property type="match status" value="1"/>
</dbReference>
<dbReference type="Gene3D" id="1.10.1200.10">
    <property type="entry name" value="ACP-like"/>
    <property type="match status" value="1"/>
</dbReference>
<proteinExistence type="predicted"/>
<dbReference type="Proteomes" id="UP000221168">
    <property type="component" value="Unassembled WGS sequence"/>
</dbReference>
<feature type="transmembrane region" description="Helical" evidence="4">
    <location>
        <begin position="953"/>
        <end position="975"/>
    </location>
</feature>
<dbReference type="CDD" id="cd05930">
    <property type="entry name" value="A_NRPS"/>
    <property type="match status" value="1"/>
</dbReference>
<evidence type="ECO:0000313" key="7">
    <source>
        <dbReference type="Proteomes" id="UP000221168"/>
    </source>
</evidence>
<keyword evidence="4" id="KW-0472">Membrane</keyword>
<dbReference type="InterPro" id="IPR011004">
    <property type="entry name" value="Trimer_LpxA-like_sf"/>
</dbReference>
<evidence type="ECO:0000256" key="1">
    <source>
        <dbReference type="ARBA" id="ARBA00022450"/>
    </source>
</evidence>
<reference evidence="6 7" key="1">
    <citation type="submission" date="2017-10" db="EMBL/GenBank/DDBJ databases">
        <title>Sedimentibacterium mangrovi gen. nov., sp. nov., a novel member of family Phyllobacteriacea isolated from mangrove sediment.</title>
        <authorList>
            <person name="Liao H."/>
            <person name="Tian Y."/>
        </authorList>
    </citation>
    <scope>NUCLEOTIDE SEQUENCE [LARGE SCALE GENOMIC DNA]</scope>
    <source>
        <strain evidence="6 7">X9-2-2</strain>
    </source>
</reference>
<dbReference type="Gene3D" id="3.40.50.12780">
    <property type="entry name" value="N-terminal domain of ligase-like"/>
    <property type="match status" value="1"/>
</dbReference>
<keyword evidence="1" id="KW-0596">Phosphopantetheine</keyword>
<gene>
    <name evidence="6" type="ORF">CSC94_22890</name>
</gene>
<dbReference type="GO" id="GO:0043041">
    <property type="term" value="P:amino acid activation for nonribosomal peptide biosynthetic process"/>
    <property type="evidence" value="ECO:0007669"/>
    <property type="project" value="TreeGrafter"/>
</dbReference>
<dbReference type="PROSITE" id="PS00012">
    <property type="entry name" value="PHOSPHOPANTETHEINE"/>
    <property type="match status" value="1"/>
</dbReference>